<sequence>MFIKLRSTKHQQGFSLLEVLISILIIAIGLLGLSKMQALSIANAQVSGARGLVALQSLSLAAIMHGDKTYWQTGATATAAATTPPCNSACSLSGTTLPSSFGTVASSGCSSTTTACTPIQIAAYDITTWMAQMNPQVPAYKTTITCANTNSATGTFPTTCIIETTWTERQLGMNNNAVNDSSSTTQSYYLYVQP</sequence>
<dbReference type="Proteomes" id="UP000237839">
    <property type="component" value="Unassembled WGS sequence"/>
</dbReference>
<name>A0A2S9GTG9_9BURK</name>
<proteinExistence type="predicted"/>
<evidence type="ECO:0000313" key="3">
    <source>
        <dbReference type="Proteomes" id="UP000237839"/>
    </source>
</evidence>
<dbReference type="NCBIfam" id="TIGR02532">
    <property type="entry name" value="IV_pilin_GFxxxE"/>
    <property type="match status" value="1"/>
</dbReference>
<feature type="transmembrane region" description="Helical" evidence="1">
    <location>
        <begin position="12"/>
        <end position="33"/>
    </location>
</feature>
<dbReference type="Pfam" id="PF07963">
    <property type="entry name" value="N_methyl"/>
    <property type="match status" value="1"/>
</dbReference>
<keyword evidence="3" id="KW-1185">Reference proteome</keyword>
<organism evidence="2 3">
    <name type="scientific">Solimicrobium silvestre</name>
    <dbReference type="NCBI Taxonomy" id="2099400"/>
    <lineage>
        <taxon>Bacteria</taxon>
        <taxon>Pseudomonadati</taxon>
        <taxon>Pseudomonadota</taxon>
        <taxon>Betaproteobacteria</taxon>
        <taxon>Burkholderiales</taxon>
        <taxon>Oxalobacteraceae</taxon>
        <taxon>Solimicrobium</taxon>
    </lineage>
</organism>
<protein>
    <submittedName>
        <fullName evidence="2">Prepilin-type N-terminal cleavage/methylation domain</fullName>
    </submittedName>
</protein>
<keyword evidence="1" id="KW-0472">Membrane</keyword>
<gene>
    <name evidence="2" type="ORF">S2091_4315</name>
</gene>
<dbReference type="EMBL" id="PUGF01000031">
    <property type="protein sequence ID" value="PRC91019.1"/>
    <property type="molecule type" value="Genomic_DNA"/>
</dbReference>
<dbReference type="PROSITE" id="PS00409">
    <property type="entry name" value="PROKAR_NTER_METHYL"/>
    <property type="match status" value="1"/>
</dbReference>
<dbReference type="AlphaFoldDB" id="A0A2S9GTG9"/>
<keyword evidence="1" id="KW-0812">Transmembrane</keyword>
<comment type="caution">
    <text evidence="2">The sequence shown here is derived from an EMBL/GenBank/DDBJ whole genome shotgun (WGS) entry which is preliminary data.</text>
</comment>
<keyword evidence="1" id="KW-1133">Transmembrane helix</keyword>
<dbReference type="OrthoDB" id="8547299at2"/>
<accession>A0A2S9GTG9</accession>
<dbReference type="RefSeq" id="WP_105534045.1">
    <property type="nucleotide sequence ID" value="NZ_PUGF01000031.1"/>
</dbReference>
<dbReference type="InterPro" id="IPR012902">
    <property type="entry name" value="N_methyl_site"/>
</dbReference>
<evidence type="ECO:0000313" key="2">
    <source>
        <dbReference type="EMBL" id="PRC91019.1"/>
    </source>
</evidence>
<reference evidence="2 3" key="1">
    <citation type="submission" date="2018-02" db="EMBL/GenBank/DDBJ databases">
        <title>Solimicrobium silvestre gen. nov., sp. nov., isolated from alpine forest soil.</title>
        <authorList>
            <person name="Margesin R."/>
            <person name="Albuquerque L."/>
            <person name="Zhang D.-C."/>
            <person name="Froufe H.J.C."/>
            <person name="Severino R."/>
            <person name="Roxo I."/>
            <person name="Egas C."/>
            <person name="Da Costa M.S."/>
        </authorList>
    </citation>
    <scope>NUCLEOTIDE SEQUENCE [LARGE SCALE GENOMIC DNA]</scope>
    <source>
        <strain evidence="2 3">S20-91</strain>
    </source>
</reference>
<evidence type="ECO:0000256" key="1">
    <source>
        <dbReference type="SAM" id="Phobius"/>
    </source>
</evidence>